<dbReference type="InterPro" id="IPR013356">
    <property type="entry name" value="T2SS_GspD"/>
</dbReference>
<evidence type="ECO:0000313" key="16">
    <source>
        <dbReference type="Proteomes" id="UP001251524"/>
    </source>
</evidence>
<comment type="caution">
    <text evidence="15">The sequence shown here is derived from an EMBL/GenBank/DDBJ whole genome shotgun (WGS) entry which is preliminary data.</text>
</comment>
<dbReference type="PROSITE" id="PS51257">
    <property type="entry name" value="PROKAR_LIPOPROTEIN"/>
    <property type="match status" value="1"/>
</dbReference>
<dbReference type="InterPro" id="IPR050810">
    <property type="entry name" value="Bact_Secretion_Sys_Channel"/>
</dbReference>
<evidence type="ECO:0000259" key="13">
    <source>
        <dbReference type="Pfam" id="PF03958"/>
    </source>
</evidence>
<evidence type="ECO:0000259" key="14">
    <source>
        <dbReference type="Pfam" id="PF21305"/>
    </source>
</evidence>
<dbReference type="RefSeq" id="WP_310062636.1">
    <property type="nucleotide sequence ID" value="NZ_JAVDVY010000002.1"/>
</dbReference>
<feature type="region of interest" description="Disordered" evidence="11">
    <location>
        <begin position="364"/>
        <end position="424"/>
    </location>
</feature>
<dbReference type="Proteomes" id="UP001251524">
    <property type="component" value="Unassembled WGS sequence"/>
</dbReference>
<evidence type="ECO:0000256" key="10">
    <source>
        <dbReference type="RuleBase" id="RU004004"/>
    </source>
</evidence>
<keyword evidence="16" id="KW-1185">Reference proteome</keyword>
<name>A0ABU1WCL4_9GAMM</name>
<feature type="compositionally biased region" description="Low complexity" evidence="11">
    <location>
        <begin position="46"/>
        <end position="68"/>
    </location>
</feature>
<dbReference type="Pfam" id="PF21305">
    <property type="entry name" value="type_II_gspD_N0"/>
    <property type="match status" value="1"/>
</dbReference>
<evidence type="ECO:0000256" key="7">
    <source>
        <dbReference type="ARBA" id="ARBA00022927"/>
    </source>
</evidence>
<dbReference type="PANTHER" id="PTHR30332:SF25">
    <property type="entry name" value="SECRETIN XPSD"/>
    <property type="match status" value="1"/>
</dbReference>
<dbReference type="InterPro" id="IPR004846">
    <property type="entry name" value="T2SS/T3SS_dom"/>
</dbReference>
<dbReference type="EMBL" id="JAVDVY010000002">
    <property type="protein sequence ID" value="MDR7135165.1"/>
    <property type="molecule type" value="Genomic_DNA"/>
</dbReference>
<proteinExistence type="inferred from homology"/>
<feature type="domain" description="NolW-like" evidence="13">
    <location>
        <begin position="205"/>
        <end position="264"/>
    </location>
</feature>
<dbReference type="NCBIfam" id="TIGR02517">
    <property type="entry name" value="type_II_gspD"/>
    <property type="match status" value="1"/>
</dbReference>
<evidence type="ECO:0000259" key="12">
    <source>
        <dbReference type="Pfam" id="PF00263"/>
    </source>
</evidence>
<protein>
    <submittedName>
        <fullName evidence="15">General secretion pathway protein D</fullName>
    </submittedName>
</protein>
<keyword evidence="4" id="KW-1134">Transmembrane beta strand</keyword>
<comment type="subcellular location">
    <subcellularLocation>
        <location evidence="1 10">Cell outer membrane</location>
    </subcellularLocation>
</comment>
<evidence type="ECO:0000256" key="8">
    <source>
        <dbReference type="ARBA" id="ARBA00023136"/>
    </source>
</evidence>
<keyword evidence="7" id="KW-0653">Protein transport</keyword>
<dbReference type="InterPro" id="IPR049371">
    <property type="entry name" value="GspD-like_N0"/>
</dbReference>
<evidence type="ECO:0000256" key="5">
    <source>
        <dbReference type="ARBA" id="ARBA00022692"/>
    </source>
</evidence>
<feature type="domain" description="NolW-like" evidence="13">
    <location>
        <begin position="345"/>
        <end position="479"/>
    </location>
</feature>
<reference evidence="15 16" key="1">
    <citation type="submission" date="2023-07" db="EMBL/GenBank/DDBJ databases">
        <title>Sorghum-associated microbial communities from plants grown in Nebraska, USA.</title>
        <authorList>
            <person name="Schachtman D."/>
        </authorList>
    </citation>
    <scope>NUCLEOTIDE SEQUENCE [LARGE SCALE GENOMIC DNA]</scope>
    <source>
        <strain evidence="15 16">BE198</strain>
    </source>
</reference>
<feature type="domain" description="Type II/III secretion system secretin-like" evidence="12">
    <location>
        <begin position="553"/>
        <end position="719"/>
    </location>
</feature>
<gene>
    <name evidence="15" type="ORF">J2X06_002374</name>
</gene>
<evidence type="ECO:0000256" key="9">
    <source>
        <dbReference type="ARBA" id="ARBA00023237"/>
    </source>
</evidence>
<dbReference type="InterPro" id="IPR001775">
    <property type="entry name" value="GspD/PilQ"/>
</dbReference>
<dbReference type="Gene3D" id="3.30.1370.120">
    <property type="match status" value="3"/>
</dbReference>
<keyword evidence="9" id="KW-0998">Cell outer membrane</keyword>
<evidence type="ECO:0000256" key="6">
    <source>
        <dbReference type="ARBA" id="ARBA00022729"/>
    </source>
</evidence>
<accession>A0ABU1WCL4</accession>
<feature type="compositionally biased region" description="Gly residues" evidence="11">
    <location>
        <begin position="407"/>
        <end position="419"/>
    </location>
</feature>
<keyword evidence="6" id="KW-0732">Signal</keyword>
<keyword evidence="8" id="KW-0472">Membrane</keyword>
<organism evidence="15 16">
    <name type="scientific">Lysobacter niastensis</name>
    <dbReference type="NCBI Taxonomy" id="380629"/>
    <lineage>
        <taxon>Bacteria</taxon>
        <taxon>Pseudomonadati</taxon>
        <taxon>Pseudomonadota</taxon>
        <taxon>Gammaproteobacteria</taxon>
        <taxon>Lysobacterales</taxon>
        <taxon>Lysobacteraceae</taxon>
        <taxon>Lysobacter</taxon>
    </lineage>
</organism>
<keyword evidence="5" id="KW-0812">Transmembrane</keyword>
<comment type="similarity">
    <text evidence="2">Belongs to the bacterial secretin family. GSP D subfamily.</text>
</comment>
<feature type="region of interest" description="Disordered" evidence="11">
    <location>
        <begin position="732"/>
        <end position="751"/>
    </location>
</feature>
<evidence type="ECO:0000256" key="2">
    <source>
        <dbReference type="ARBA" id="ARBA00006980"/>
    </source>
</evidence>
<dbReference type="PRINTS" id="PR00811">
    <property type="entry name" value="BCTERIALGSPD"/>
</dbReference>
<feature type="domain" description="GspD-like N0" evidence="14">
    <location>
        <begin position="110"/>
        <end position="175"/>
    </location>
</feature>
<evidence type="ECO:0000256" key="11">
    <source>
        <dbReference type="SAM" id="MobiDB-lite"/>
    </source>
</evidence>
<evidence type="ECO:0000313" key="15">
    <source>
        <dbReference type="EMBL" id="MDR7135165.1"/>
    </source>
</evidence>
<keyword evidence="3 10" id="KW-0813">Transport</keyword>
<dbReference type="InterPro" id="IPR005644">
    <property type="entry name" value="NolW-like"/>
</dbReference>
<evidence type="ECO:0000256" key="3">
    <source>
        <dbReference type="ARBA" id="ARBA00022448"/>
    </source>
</evidence>
<feature type="domain" description="NolW-like" evidence="13">
    <location>
        <begin position="271"/>
        <end position="338"/>
    </location>
</feature>
<sequence length="751" mass="78893">MNLRHRVHAHLTPTLLAVTVGVILAGCAGVPTPKVRRDADPGALKAPSTTAGGSATTTTGPGGVQTQTLPADKGDARPQIRRGTGQVINRGAASSPPPNLGGSTGEATFNFEGESLHAVVKAILGDMLGQNYVIAPGVQGTVTLATPKPVSPADALSLLEMVLGWNNARLVYSGGRYNIVAADQALVGTVAPRTGPASNARGFEVRTVPLRYVSATEMEKILKPYARPNAIVGTDNARNVITVGGSKAELENYLRTIEIFDVDWLSGMSVGVFPLQSGKASTVVTDLEKVFGEQSKSPVAGMFRFMPLEGANAVLVITPQASYLDSIQQWLDRIDSAGGAMQLFSYELKYIKARELAERLSDVFGSGRRSSGGTAGAPSLMPGLESVELQDNTGGGSTATIGNQGTDYGGNGTSGGMGEGTLSLPADQGGDASVTFDVDGDRVGVSAVEETNSIIVRSSPAAWKSIRDVIERLDVMPMQVHIEAQVVEVQLQGDLRYGVNWYFERAVTDAGLPSAVGRDTWSTLAGSILPATGNPAGLSWTFLGRNAAAVISALDAVTDLQLLQTPSVVVRNNAEATLNVGSRIPISSVTVNPSTAAETTYSQVQYLDTGTILKVRPRVAKDGMVFLDIVQEVSTPGPPASADPNGNVRIDTRKLKTEAAVQSGDTVLLAGLISDGAERGSSGFPGLSRIPVIGGLFGTQRSRQSRNEVIILITPTIVRNPQEARDLTDEYSRRFRAMEPLQSKPRTPGQQ</sequence>
<dbReference type="PANTHER" id="PTHR30332">
    <property type="entry name" value="PROBABLE GENERAL SECRETION PATHWAY PROTEIN D"/>
    <property type="match status" value="1"/>
</dbReference>
<feature type="region of interest" description="Disordered" evidence="11">
    <location>
        <begin position="31"/>
        <end position="103"/>
    </location>
</feature>
<dbReference type="Pfam" id="PF00263">
    <property type="entry name" value="Secretin"/>
    <property type="match status" value="1"/>
</dbReference>
<evidence type="ECO:0000256" key="4">
    <source>
        <dbReference type="ARBA" id="ARBA00022452"/>
    </source>
</evidence>
<dbReference type="InterPro" id="IPR038591">
    <property type="entry name" value="NolW-like_sf"/>
</dbReference>
<dbReference type="Pfam" id="PF03958">
    <property type="entry name" value="Secretin_N"/>
    <property type="match status" value="3"/>
</dbReference>
<evidence type="ECO:0000256" key="1">
    <source>
        <dbReference type="ARBA" id="ARBA00004442"/>
    </source>
</evidence>